<keyword evidence="5" id="KW-0732">Signal</keyword>
<dbReference type="PANTHER" id="PTHR42852:SF6">
    <property type="entry name" value="THIOL:DISULFIDE INTERCHANGE PROTEIN DSBE"/>
    <property type="match status" value="1"/>
</dbReference>
<gene>
    <name evidence="7" type="ORF">CLV42_104533</name>
</gene>
<dbReference type="GO" id="GO:0016853">
    <property type="term" value="F:isomerase activity"/>
    <property type="evidence" value="ECO:0007669"/>
    <property type="project" value="UniProtKB-KW"/>
</dbReference>
<name>A0A2P8GE61_9BACT</name>
<evidence type="ECO:0000259" key="6">
    <source>
        <dbReference type="PROSITE" id="PS51352"/>
    </source>
</evidence>
<dbReference type="AlphaFoldDB" id="A0A2P8GE61"/>
<evidence type="ECO:0000256" key="2">
    <source>
        <dbReference type="ARBA" id="ARBA00022748"/>
    </source>
</evidence>
<reference evidence="7 8" key="1">
    <citation type="submission" date="2018-03" db="EMBL/GenBank/DDBJ databases">
        <title>Genomic Encyclopedia of Archaeal and Bacterial Type Strains, Phase II (KMG-II): from individual species to whole genera.</title>
        <authorList>
            <person name="Goeker M."/>
        </authorList>
    </citation>
    <scope>NUCLEOTIDE SEQUENCE [LARGE SCALE GENOMIC DNA]</scope>
    <source>
        <strain evidence="7 8">DSM 18107</strain>
    </source>
</reference>
<feature type="chain" id="PRO_5015159685" evidence="5">
    <location>
        <begin position="20"/>
        <end position="451"/>
    </location>
</feature>
<dbReference type="CDD" id="cd02966">
    <property type="entry name" value="TlpA_like_family"/>
    <property type="match status" value="1"/>
</dbReference>
<comment type="caution">
    <text evidence="7">The sequence shown here is derived from an EMBL/GenBank/DDBJ whole genome shotgun (WGS) entry which is preliminary data.</text>
</comment>
<dbReference type="Pfam" id="PF08534">
    <property type="entry name" value="Redoxin"/>
    <property type="match status" value="1"/>
</dbReference>
<dbReference type="InterPro" id="IPR050553">
    <property type="entry name" value="Thioredoxin_ResA/DsbE_sf"/>
</dbReference>
<dbReference type="GO" id="GO:0016491">
    <property type="term" value="F:oxidoreductase activity"/>
    <property type="evidence" value="ECO:0007669"/>
    <property type="project" value="InterPro"/>
</dbReference>
<dbReference type="GO" id="GO:0017004">
    <property type="term" value="P:cytochrome complex assembly"/>
    <property type="evidence" value="ECO:0007669"/>
    <property type="project" value="UniProtKB-KW"/>
</dbReference>
<accession>A0A2P8GE61</accession>
<dbReference type="GO" id="GO:0030313">
    <property type="term" value="C:cell envelope"/>
    <property type="evidence" value="ECO:0007669"/>
    <property type="project" value="UniProtKB-SubCell"/>
</dbReference>
<evidence type="ECO:0000256" key="5">
    <source>
        <dbReference type="SAM" id="SignalP"/>
    </source>
</evidence>
<evidence type="ECO:0000256" key="3">
    <source>
        <dbReference type="ARBA" id="ARBA00023157"/>
    </source>
</evidence>
<dbReference type="InterPro" id="IPR017937">
    <property type="entry name" value="Thioredoxin_CS"/>
</dbReference>
<dbReference type="PANTHER" id="PTHR42852">
    <property type="entry name" value="THIOL:DISULFIDE INTERCHANGE PROTEIN DSBE"/>
    <property type="match status" value="1"/>
</dbReference>
<evidence type="ECO:0000256" key="4">
    <source>
        <dbReference type="ARBA" id="ARBA00023284"/>
    </source>
</evidence>
<dbReference type="InterPro" id="IPR013740">
    <property type="entry name" value="Redoxin"/>
</dbReference>
<evidence type="ECO:0000313" key="8">
    <source>
        <dbReference type="Proteomes" id="UP000240978"/>
    </source>
</evidence>
<keyword evidence="7" id="KW-0413">Isomerase</keyword>
<feature type="signal peptide" evidence="5">
    <location>
        <begin position="1"/>
        <end position="19"/>
    </location>
</feature>
<proteinExistence type="predicted"/>
<dbReference type="InterPro" id="IPR036249">
    <property type="entry name" value="Thioredoxin-like_sf"/>
</dbReference>
<feature type="domain" description="Thioredoxin" evidence="6">
    <location>
        <begin position="311"/>
        <end position="451"/>
    </location>
</feature>
<sequence length="451" mass="50505">MRKIFFLLAILAGMQATYASPATISGKCGPEKATGMKLYNVKEGRLLEFASTSLDEQHNFAFAIPVPVTGYYYLAMSVDDKASKNYIRVYLQAGEQIELDIRDDRGGYSLTKGSTENQLLYSWQQMITPLKNKTSLNDTTTYRAFFPALDAFRPSADAFKKTIRTKNAVFNRLLTMTVDADLELTAMSILLVPRSALPPKGYYPGYYAGILQPGRYCSADILALGEGRDIIQRYALLSAIAHDSMTLGNRVQLSISRICNDTLKGVWLVNDFKSYKSLEKFDEVFTLYQQYLMTSNMQKALFDTRKGLSTFKRGTAGYNFAYPDMAGDTVSLRSLKGKVVLVDMWATWCGPCKKELPYLQELEAAMEGKNVAFVSISVDEAKDMEKWKSFVKEKQLGGIQLFASGWSDMAKFYGVTGIPRFMVFDKQGNIVSVDAPRPSMPELKPLLESLL</sequence>
<keyword evidence="3" id="KW-1015">Disulfide bond</keyword>
<keyword evidence="8" id="KW-1185">Reference proteome</keyword>
<dbReference type="Gene3D" id="3.40.30.10">
    <property type="entry name" value="Glutaredoxin"/>
    <property type="match status" value="1"/>
</dbReference>
<keyword evidence="4" id="KW-0676">Redox-active center</keyword>
<evidence type="ECO:0000313" key="7">
    <source>
        <dbReference type="EMBL" id="PSL32230.1"/>
    </source>
</evidence>
<protein>
    <submittedName>
        <fullName evidence="7">Thiol-disulfide isomerase/thioredoxin</fullName>
    </submittedName>
</protein>
<dbReference type="EMBL" id="PYGK01000004">
    <property type="protein sequence ID" value="PSL32230.1"/>
    <property type="molecule type" value="Genomic_DNA"/>
</dbReference>
<keyword evidence="2" id="KW-0201">Cytochrome c-type biogenesis</keyword>
<evidence type="ECO:0000256" key="1">
    <source>
        <dbReference type="ARBA" id="ARBA00004196"/>
    </source>
</evidence>
<dbReference type="SUPFAM" id="SSF52833">
    <property type="entry name" value="Thioredoxin-like"/>
    <property type="match status" value="1"/>
</dbReference>
<comment type="subcellular location">
    <subcellularLocation>
        <location evidence="1">Cell envelope</location>
    </subcellularLocation>
</comment>
<dbReference type="PROSITE" id="PS51352">
    <property type="entry name" value="THIOREDOXIN_2"/>
    <property type="match status" value="1"/>
</dbReference>
<dbReference type="InterPro" id="IPR013766">
    <property type="entry name" value="Thioredoxin_domain"/>
</dbReference>
<organism evidence="7 8">
    <name type="scientific">Chitinophaga ginsengisoli</name>
    <dbReference type="NCBI Taxonomy" id="363837"/>
    <lineage>
        <taxon>Bacteria</taxon>
        <taxon>Pseudomonadati</taxon>
        <taxon>Bacteroidota</taxon>
        <taxon>Chitinophagia</taxon>
        <taxon>Chitinophagales</taxon>
        <taxon>Chitinophagaceae</taxon>
        <taxon>Chitinophaga</taxon>
    </lineage>
</organism>
<dbReference type="PROSITE" id="PS00194">
    <property type="entry name" value="THIOREDOXIN_1"/>
    <property type="match status" value="1"/>
</dbReference>
<dbReference type="Proteomes" id="UP000240978">
    <property type="component" value="Unassembled WGS sequence"/>
</dbReference>
<dbReference type="RefSeq" id="WP_211303442.1">
    <property type="nucleotide sequence ID" value="NZ_PYGK01000004.1"/>
</dbReference>